<gene>
    <name evidence="2" type="ORF">ACIB24_18220</name>
</gene>
<name>A0ABW8ARI5_9ACTN</name>
<dbReference type="Gene3D" id="1.10.1740.10">
    <property type="match status" value="1"/>
</dbReference>
<evidence type="ECO:0000313" key="3">
    <source>
        <dbReference type="Proteomes" id="UP001612915"/>
    </source>
</evidence>
<proteinExistence type="predicted"/>
<accession>A0ABW8ARI5</accession>
<dbReference type="Pfam" id="PF04542">
    <property type="entry name" value="Sigma70_r2"/>
    <property type="match status" value="1"/>
</dbReference>
<sequence length="183" mass="19501">MRTDRYKESPVPGAQALRLTALAAVLTPPRGMHLPSGLDAPPRPAAEVPLPVLVAERFAAGEPAALALAYERYAALVHGYAVRALGAGPTAELVVERVFITAWAQRHTFDPAQNSFGTWLVGLTRRDLTWTLVRLVPVSTRSASAQASLALSRVDAAPLASVTPIRTGRFTRLRSAFGAVRAA</sequence>
<reference evidence="2 3" key="1">
    <citation type="submission" date="2024-10" db="EMBL/GenBank/DDBJ databases">
        <title>The Natural Products Discovery Center: Release of the First 8490 Sequenced Strains for Exploring Actinobacteria Biosynthetic Diversity.</title>
        <authorList>
            <person name="Kalkreuter E."/>
            <person name="Kautsar S.A."/>
            <person name="Yang D."/>
            <person name="Bader C.D."/>
            <person name="Teijaro C.N."/>
            <person name="Fluegel L."/>
            <person name="Davis C.M."/>
            <person name="Simpson J.R."/>
            <person name="Lauterbach L."/>
            <person name="Steele A.D."/>
            <person name="Gui C."/>
            <person name="Meng S."/>
            <person name="Li G."/>
            <person name="Viehrig K."/>
            <person name="Ye F."/>
            <person name="Su P."/>
            <person name="Kiefer A.F."/>
            <person name="Nichols A."/>
            <person name="Cepeda A.J."/>
            <person name="Yan W."/>
            <person name="Fan B."/>
            <person name="Jiang Y."/>
            <person name="Adhikari A."/>
            <person name="Zheng C.-J."/>
            <person name="Schuster L."/>
            <person name="Cowan T.M."/>
            <person name="Smanski M.J."/>
            <person name="Chevrette M.G."/>
            <person name="De Carvalho L.P.S."/>
            <person name="Shen B."/>
        </authorList>
    </citation>
    <scope>NUCLEOTIDE SEQUENCE [LARGE SCALE GENOMIC DNA]</scope>
    <source>
        <strain evidence="2 3">NPDC049639</strain>
    </source>
</reference>
<evidence type="ECO:0000259" key="1">
    <source>
        <dbReference type="Pfam" id="PF04542"/>
    </source>
</evidence>
<keyword evidence="3" id="KW-1185">Reference proteome</keyword>
<comment type="caution">
    <text evidence="2">The sequence shown here is derived from an EMBL/GenBank/DDBJ whole genome shotgun (WGS) entry which is preliminary data.</text>
</comment>
<dbReference type="RefSeq" id="WP_398283266.1">
    <property type="nucleotide sequence ID" value="NZ_JBITLV010000006.1"/>
</dbReference>
<dbReference type="EMBL" id="JBITLV010000006">
    <property type="protein sequence ID" value="MFI7589003.1"/>
    <property type="molecule type" value="Genomic_DNA"/>
</dbReference>
<dbReference type="SUPFAM" id="SSF88946">
    <property type="entry name" value="Sigma2 domain of RNA polymerase sigma factors"/>
    <property type="match status" value="1"/>
</dbReference>
<dbReference type="InterPro" id="IPR007627">
    <property type="entry name" value="RNA_pol_sigma70_r2"/>
</dbReference>
<dbReference type="Proteomes" id="UP001612915">
    <property type="component" value="Unassembled WGS sequence"/>
</dbReference>
<protein>
    <submittedName>
        <fullName evidence="2">Sigma factor</fullName>
    </submittedName>
</protein>
<dbReference type="InterPro" id="IPR013325">
    <property type="entry name" value="RNA_pol_sigma_r2"/>
</dbReference>
<evidence type="ECO:0000313" key="2">
    <source>
        <dbReference type="EMBL" id="MFI7589003.1"/>
    </source>
</evidence>
<organism evidence="2 3">
    <name type="scientific">Spongisporangium articulatum</name>
    <dbReference type="NCBI Taxonomy" id="3362603"/>
    <lineage>
        <taxon>Bacteria</taxon>
        <taxon>Bacillati</taxon>
        <taxon>Actinomycetota</taxon>
        <taxon>Actinomycetes</taxon>
        <taxon>Kineosporiales</taxon>
        <taxon>Kineosporiaceae</taxon>
        <taxon>Spongisporangium</taxon>
    </lineage>
</organism>
<feature type="domain" description="RNA polymerase sigma-70 region 2" evidence="1">
    <location>
        <begin position="70"/>
        <end position="126"/>
    </location>
</feature>